<keyword evidence="5" id="KW-1185">Reference proteome</keyword>
<dbReference type="PROSITE" id="PS51462">
    <property type="entry name" value="NUDIX"/>
    <property type="match status" value="1"/>
</dbReference>
<dbReference type="InterPro" id="IPR015797">
    <property type="entry name" value="NUDIX_hydrolase-like_dom_sf"/>
</dbReference>
<dbReference type="Proteomes" id="UP000719942">
    <property type="component" value="Unassembled WGS sequence"/>
</dbReference>
<dbReference type="InterPro" id="IPR000086">
    <property type="entry name" value="NUDIX_hydrolase_dom"/>
</dbReference>
<reference evidence="4 5" key="1">
    <citation type="submission" date="2021-03" db="EMBL/GenBank/DDBJ databases">
        <title>Caproiciproducens sp. nov. isolated from feces of cow.</title>
        <authorList>
            <person name="Choi J.-Y."/>
        </authorList>
    </citation>
    <scope>NUCLEOTIDE SEQUENCE [LARGE SCALE GENOMIC DNA]</scope>
    <source>
        <strain evidence="4 5">AGMB10547</strain>
    </source>
</reference>
<comment type="caution">
    <text evidence="4">The sequence shown here is derived from an EMBL/GenBank/DDBJ whole genome shotgun (WGS) entry which is preliminary data.</text>
</comment>
<accession>A0ABS7DNN3</accession>
<dbReference type="PANTHER" id="PTHR11839:SF18">
    <property type="entry name" value="NUDIX HYDROLASE DOMAIN-CONTAINING PROTEIN"/>
    <property type="match status" value="1"/>
</dbReference>
<dbReference type="Pfam" id="PF00293">
    <property type="entry name" value="NUDIX"/>
    <property type="match status" value="1"/>
</dbReference>
<dbReference type="EMBL" id="JAGFNZ010000003">
    <property type="protein sequence ID" value="MBW7572925.1"/>
    <property type="molecule type" value="Genomic_DNA"/>
</dbReference>
<evidence type="ECO:0000313" key="4">
    <source>
        <dbReference type="EMBL" id="MBW7572925.1"/>
    </source>
</evidence>
<evidence type="ECO:0000313" key="5">
    <source>
        <dbReference type="Proteomes" id="UP000719942"/>
    </source>
</evidence>
<name>A0ABS7DNN3_9FIRM</name>
<dbReference type="GO" id="GO:0016787">
    <property type="term" value="F:hydrolase activity"/>
    <property type="evidence" value="ECO:0007669"/>
    <property type="project" value="UniProtKB-KW"/>
</dbReference>
<comment type="cofactor">
    <cofactor evidence="1">
        <name>Mg(2+)</name>
        <dbReference type="ChEBI" id="CHEBI:18420"/>
    </cofactor>
</comment>
<gene>
    <name evidence="4" type="ORF">J5W02_08870</name>
</gene>
<feature type="domain" description="Nudix hydrolase" evidence="3">
    <location>
        <begin position="40"/>
        <end position="168"/>
    </location>
</feature>
<evidence type="ECO:0000256" key="2">
    <source>
        <dbReference type="ARBA" id="ARBA00022801"/>
    </source>
</evidence>
<proteinExistence type="predicted"/>
<organism evidence="4 5">
    <name type="scientific">Caproiciproducens faecalis</name>
    <dbReference type="NCBI Taxonomy" id="2820301"/>
    <lineage>
        <taxon>Bacteria</taxon>
        <taxon>Bacillati</taxon>
        <taxon>Bacillota</taxon>
        <taxon>Clostridia</taxon>
        <taxon>Eubacteriales</taxon>
        <taxon>Acutalibacteraceae</taxon>
        <taxon>Caproiciproducens</taxon>
    </lineage>
</organism>
<sequence length="181" mass="20617">MELNEKTLSRNDVYEGRILKFHVDKVELINGKTSTRECVDHPGGVSVAVLTEKDEILLVRQFRYPYKEVVLETPAGKLELGEDPFEAMKREQLEETGTTGSHYLDMGKLYPSPGYSNEVIYLYACRLDTLGKTQFDEDEFLETEKIPIDEAVRMVMDGEIPDSKTQVLVLKIARLLKDGKI</sequence>
<keyword evidence="2 4" id="KW-0378">Hydrolase</keyword>
<protein>
    <submittedName>
        <fullName evidence="4">NUDIX hydrolase</fullName>
    </submittedName>
</protein>
<evidence type="ECO:0000256" key="1">
    <source>
        <dbReference type="ARBA" id="ARBA00001946"/>
    </source>
</evidence>
<dbReference type="RefSeq" id="WP_219965340.1">
    <property type="nucleotide sequence ID" value="NZ_JAGFNZ010000003.1"/>
</dbReference>
<dbReference type="SUPFAM" id="SSF55811">
    <property type="entry name" value="Nudix"/>
    <property type="match status" value="1"/>
</dbReference>
<evidence type="ECO:0000259" key="3">
    <source>
        <dbReference type="PROSITE" id="PS51462"/>
    </source>
</evidence>
<dbReference type="Gene3D" id="3.90.79.10">
    <property type="entry name" value="Nucleoside Triphosphate Pyrophosphohydrolase"/>
    <property type="match status" value="1"/>
</dbReference>
<dbReference type="PANTHER" id="PTHR11839">
    <property type="entry name" value="UDP/ADP-SUGAR PYROPHOSPHATASE"/>
    <property type="match status" value="1"/>
</dbReference>